<dbReference type="RefSeq" id="WP_190351857.1">
    <property type="nucleotide sequence ID" value="NZ_JACJPY010000053.1"/>
</dbReference>
<evidence type="ECO:0000313" key="2">
    <source>
        <dbReference type="Proteomes" id="UP000631421"/>
    </source>
</evidence>
<dbReference type="GO" id="GO:0004519">
    <property type="term" value="F:endonuclease activity"/>
    <property type="evidence" value="ECO:0007669"/>
    <property type="project" value="UniProtKB-KW"/>
</dbReference>
<reference evidence="1 2" key="1">
    <citation type="journal article" date="2015" name="ISME J.">
        <title>Draft Genome Sequence of Streptomyces incarnatus NRRL8089, which Produces the Nucleoside Antibiotic Sinefungin.</title>
        <authorList>
            <person name="Oshima K."/>
            <person name="Hattori M."/>
            <person name="Shimizu H."/>
            <person name="Fukuda K."/>
            <person name="Nemoto M."/>
            <person name="Inagaki K."/>
            <person name="Tamura T."/>
        </authorList>
    </citation>
    <scope>NUCLEOTIDE SEQUENCE [LARGE SCALE GENOMIC DNA]</scope>
    <source>
        <strain evidence="1 2">FACHB-1277</strain>
    </source>
</reference>
<dbReference type="Proteomes" id="UP000631421">
    <property type="component" value="Unassembled WGS sequence"/>
</dbReference>
<name>A0A926UUR1_9CYAN</name>
<sequence>MPTIAITEANLDISDIERQFKLKRNDDPLFFSEWHLDLSPLSPEEIAYCDRIKRSYLHNRFQGIQDSATKSAINLLVISPLLYLAGCLEPPYKVRTEQPVEIAVTDQDLDQDVIYKGRIDTLVIQEESQNKTYEQLWIVVIESKRPKLNFFEAVPQALTYMMASPNGDLATYAIATNGDGFIFIKQQGHEYAFSSDFSMFSQPNNQLYVVLQILKKITANF</sequence>
<dbReference type="AlphaFoldDB" id="A0A926UUR1"/>
<dbReference type="EMBL" id="JACJPY010000053">
    <property type="protein sequence ID" value="MBD2151439.1"/>
    <property type="molecule type" value="Genomic_DNA"/>
</dbReference>
<keyword evidence="1" id="KW-0255">Endonuclease</keyword>
<evidence type="ECO:0000313" key="1">
    <source>
        <dbReference type="EMBL" id="MBD2151439.1"/>
    </source>
</evidence>
<keyword evidence="1" id="KW-0378">Hydrolase</keyword>
<proteinExistence type="predicted"/>
<comment type="caution">
    <text evidence="1">The sequence shown here is derived from an EMBL/GenBank/DDBJ whole genome shotgun (WGS) entry which is preliminary data.</text>
</comment>
<keyword evidence="1" id="KW-0540">Nuclease</keyword>
<keyword evidence="2" id="KW-1185">Reference proteome</keyword>
<protein>
    <submittedName>
        <fullName evidence="1">Type I restriction endonuclease subunit R</fullName>
    </submittedName>
</protein>
<accession>A0A926UUR1</accession>
<organism evidence="1 2">
    <name type="scientific">Pseudanabaena cinerea FACHB-1277</name>
    <dbReference type="NCBI Taxonomy" id="2949581"/>
    <lineage>
        <taxon>Bacteria</taxon>
        <taxon>Bacillati</taxon>
        <taxon>Cyanobacteriota</taxon>
        <taxon>Cyanophyceae</taxon>
        <taxon>Pseudanabaenales</taxon>
        <taxon>Pseudanabaenaceae</taxon>
        <taxon>Pseudanabaena</taxon>
        <taxon>Pseudanabaena cinerea</taxon>
    </lineage>
</organism>
<gene>
    <name evidence="1" type="ORF">H6F44_15110</name>
</gene>